<comment type="caution">
    <text evidence="2">The sequence shown here is derived from an EMBL/GenBank/DDBJ whole genome shotgun (WGS) entry which is preliminary data.</text>
</comment>
<dbReference type="GeneID" id="34443400"/>
<evidence type="ECO:0000313" key="3">
    <source>
        <dbReference type="Proteomes" id="UP000179179"/>
    </source>
</evidence>
<dbReference type="InterPro" id="IPR029058">
    <property type="entry name" value="AB_hydrolase_fold"/>
</dbReference>
<proteinExistence type="predicted"/>
<accession>A0A1F8AH23</accession>
<dbReference type="InterPro" id="IPR052897">
    <property type="entry name" value="Sec-Metab_Biosynth_Hydrolase"/>
</dbReference>
<evidence type="ECO:0000259" key="1">
    <source>
        <dbReference type="Pfam" id="PF12697"/>
    </source>
</evidence>
<dbReference type="InterPro" id="IPR000073">
    <property type="entry name" value="AB_hydrolase_1"/>
</dbReference>
<name>A0A1F8AH23_9EURO</name>
<dbReference type="PANTHER" id="PTHR37017">
    <property type="entry name" value="AB HYDROLASE-1 DOMAIN-CONTAINING PROTEIN-RELATED"/>
    <property type="match status" value="1"/>
</dbReference>
<keyword evidence="3" id="KW-1185">Reference proteome</keyword>
<feature type="domain" description="AB hydrolase-1" evidence="1">
    <location>
        <begin position="12"/>
        <end position="219"/>
    </location>
</feature>
<organism evidence="2 3">
    <name type="scientific">Aspergillus bombycis</name>
    <dbReference type="NCBI Taxonomy" id="109264"/>
    <lineage>
        <taxon>Eukaryota</taxon>
        <taxon>Fungi</taxon>
        <taxon>Dikarya</taxon>
        <taxon>Ascomycota</taxon>
        <taxon>Pezizomycotina</taxon>
        <taxon>Eurotiomycetes</taxon>
        <taxon>Eurotiomycetidae</taxon>
        <taxon>Eurotiales</taxon>
        <taxon>Aspergillaceae</taxon>
        <taxon>Aspergillus</taxon>
    </lineage>
</organism>
<dbReference type="EMBL" id="LYCR01000001">
    <property type="protein sequence ID" value="OGM51036.1"/>
    <property type="molecule type" value="Genomic_DNA"/>
</dbReference>
<dbReference type="SUPFAM" id="SSF53474">
    <property type="entry name" value="alpha/beta-Hydrolases"/>
    <property type="match status" value="1"/>
</dbReference>
<dbReference type="Proteomes" id="UP000179179">
    <property type="component" value="Unassembled WGS sequence"/>
</dbReference>
<reference evidence="2 3" key="1">
    <citation type="journal article" date="2016" name="Genome Biol. Evol.">
        <title>Draft genome sequence of an aflatoxigenic Aspergillus species, A. bombycis.</title>
        <authorList>
            <person name="Moore G.G."/>
            <person name="Mack B.M."/>
            <person name="Beltz S.B."/>
            <person name="Gilbert M.K."/>
        </authorList>
    </citation>
    <scope>NUCLEOTIDE SEQUENCE [LARGE SCALE GENOMIC DNA]</scope>
    <source>
        <strain evidence="3">NRRL 26010</strain>
    </source>
</reference>
<dbReference type="AlphaFoldDB" id="A0A1F8AH23"/>
<feature type="non-terminal residue" evidence="2">
    <location>
        <position position="1"/>
    </location>
</feature>
<dbReference type="PANTHER" id="PTHR37017:SF11">
    <property type="entry name" value="ESTERASE_LIPASE_THIOESTERASE DOMAIN-CONTAINING PROTEIN"/>
    <property type="match status" value="1"/>
</dbReference>
<dbReference type="Pfam" id="PF12697">
    <property type="entry name" value="Abhydrolase_6"/>
    <property type="match status" value="1"/>
</dbReference>
<sequence>DLMATSNVKPKFVFVPGAWHTPDTFDIIRDVLAKRGFESEAIANRSVGAADPSTGLHADTAYTKSILSNLADQGWQIVMAGLPGGVVQMVWMAAFVAPMGKSVIDMLGGEWLPWMILKDPDDGYCYSSQQECVFYHDLTPQAQQDAISKLQPHPKPSFLEKAKYEPWHKMPSFYLFCDHDKGLPLRSQEAFSQTLGTPGTYHVEGSHSAFISVPHQVADGLELALKEGLEKSGIVTH</sequence>
<gene>
    <name evidence="2" type="ORF">ABOM_000010</name>
</gene>
<evidence type="ECO:0000313" key="2">
    <source>
        <dbReference type="EMBL" id="OGM51036.1"/>
    </source>
</evidence>
<dbReference type="RefSeq" id="XP_022394753.1">
    <property type="nucleotide sequence ID" value="XM_022527140.1"/>
</dbReference>
<protein>
    <recommendedName>
        <fullName evidence="1">AB hydrolase-1 domain-containing protein</fullName>
    </recommendedName>
</protein>
<dbReference type="OrthoDB" id="1263307at2759"/>
<dbReference type="Gene3D" id="3.40.50.1820">
    <property type="entry name" value="alpha/beta hydrolase"/>
    <property type="match status" value="1"/>
</dbReference>
<dbReference type="STRING" id="109264.A0A1F8AH23"/>